<protein>
    <submittedName>
        <fullName evidence="2">Uncharacterized protein</fullName>
    </submittedName>
</protein>
<reference evidence="3" key="1">
    <citation type="submission" date="2017-03" db="EMBL/GenBank/DDBJ databases">
        <title>Phytopthora megakarya and P. palmivora, two closely related causual agents of cacao black pod achieved similar genome size and gene model numbers by different mechanisms.</title>
        <authorList>
            <person name="Ali S."/>
            <person name="Shao J."/>
            <person name="Larry D.J."/>
            <person name="Kronmiller B."/>
            <person name="Shen D."/>
            <person name="Strem M.D."/>
            <person name="Melnick R.L."/>
            <person name="Guiltinan M.J."/>
            <person name="Tyler B.M."/>
            <person name="Meinhardt L.W."/>
            <person name="Bailey B.A."/>
        </authorList>
    </citation>
    <scope>NUCLEOTIDE SEQUENCE [LARGE SCALE GENOMIC DNA]</scope>
    <source>
        <strain evidence="3">zdho120</strain>
    </source>
</reference>
<dbReference type="STRING" id="4795.A0A225WRP7"/>
<feature type="compositionally biased region" description="Basic residues" evidence="1">
    <location>
        <begin position="145"/>
        <end position="156"/>
    </location>
</feature>
<organism evidence="2 3">
    <name type="scientific">Phytophthora megakarya</name>
    <dbReference type="NCBI Taxonomy" id="4795"/>
    <lineage>
        <taxon>Eukaryota</taxon>
        <taxon>Sar</taxon>
        <taxon>Stramenopiles</taxon>
        <taxon>Oomycota</taxon>
        <taxon>Peronosporomycetes</taxon>
        <taxon>Peronosporales</taxon>
        <taxon>Peronosporaceae</taxon>
        <taxon>Phytophthora</taxon>
    </lineage>
</organism>
<evidence type="ECO:0000256" key="1">
    <source>
        <dbReference type="SAM" id="MobiDB-lite"/>
    </source>
</evidence>
<evidence type="ECO:0000313" key="2">
    <source>
        <dbReference type="EMBL" id="OWZ19838.1"/>
    </source>
</evidence>
<sequence length="156" mass="17402">MAANWLAKAPGVELVPVLAAERKRLIAASAQCNVTQCMEGAYNMRILGKSKHTGFVHLWRLVDLPDKEFPCIHALPAAIKEGQALETLYDHKRMSIDYFCEKYGALFRPWPTDVTLEADANVRVPSIQSDPPERGKRGLKPGPNPKHKRKKAKGCN</sequence>
<dbReference type="Proteomes" id="UP000198211">
    <property type="component" value="Unassembled WGS sequence"/>
</dbReference>
<dbReference type="EMBL" id="NBNE01000394">
    <property type="protein sequence ID" value="OWZ19838.1"/>
    <property type="molecule type" value="Genomic_DNA"/>
</dbReference>
<name>A0A225WRP7_9STRA</name>
<comment type="caution">
    <text evidence="2">The sequence shown here is derived from an EMBL/GenBank/DDBJ whole genome shotgun (WGS) entry which is preliminary data.</text>
</comment>
<feature type="region of interest" description="Disordered" evidence="1">
    <location>
        <begin position="124"/>
        <end position="156"/>
    </location>
</feature>
<dbReference type="OrthoDB" id="128916at2759"/>
<accession>A0A225WRP7</accession>
<evidence type="ECO:0000313" key="3">
    <source>
        <dbReference type="Proteomes" id="UP000198211"/>
    </source>
</evidence>
<proteinExistence type="predicted"/>
<gene>
    <name evidence="2" type="ORF">PHMEG_0005850</name>
</gene>
<dbReference type="AlphaFoldDB" id="A0A225WRP7"/>
<keyword evidence="3" id="KW-1185">Reference proteome</keyword>